<protein>
    <submittedName>
        <fullName evidence="1">Uncharacterized protein</fullName>
    </submittedName>
</protein>
<proteinExistence type="predicted"/>
<dbReference type="RefSeq" id="WP_005522331.1">
    <property type="nucleotide sequence ID" value="NZ_EQ973330.1"/>
</dbReference>
<dbReference type="AlphaFoldDB" id="C0E5K4"/>
<reference evidence="1 2" key="1">
    <citation type="submission" date="2009-01" db="EMBL/GenBank/DDBJ databases">
        <authorList>
            <person name="Fulton L."/>
            <person name="Clifton S."/>
            <person name="Chinwalla A.T."/>
            <person name="Mitreva M."/>
            <person name="Sodergren E."/>
            <person name="Weinstock G."/>
            <person name="Clifton S."/>
            <person name="Dooling D.J."/>
            <person name="Fulton B."/>
            <person name="Minx P."/>
            <person name="Pepin K.H."/>
            <person name="Johnson M."/>
            <person name="Bhonagiri V."/>
            <person name="Nash W.E."/>
            <person name="Mardis E.R."/>
            <person name="Wilson R.K."/>
        </authorList>
    </citation>
    <scope>NUCLEOTIDE SEQUENCE [LARGE SCALE GENOMIC DNA]</scope>
    <source>
        <strain evidence="1 2">ATCC 33806</strain>
    </source>
</reference>
<evidence type="ECO:0000313" key="1">
    <source>
        <dbReference type="EMBL" id="EEG26191.1"/>
    </source>
</evidence>
<accession>C0E5K4</accession>
<gene>
    <name evidence="1" type="ORF">CORMATOL_02294</name>
</gene>
<name>C0E5K4_9CORY</name>
<sequence>MAESPPKENRPPPLATCSHLLEANSCERKEKGDSGDYAVDKAEQGYGVAVDATV</sequence>
<comment type="caution">
    <text evidence="1">The sequence shown here is derived from an EMBL/GenBank/DDBJ whole genome shotgun (WGS) entry which is preliminary data.</text>
</comment>
<organism evidence="1 2">
    <name type="scientific">Corynebacterium matruchotii ATCC 33806</name>
    <dbReference type="NCBI Taxonomy" id="566549"/>
    <lineage>
        <taxon>Bacteria</taxon>
        <taxon>Bacillati</taxon>
        <taxon>Actinomycetota</taxon>
        <taxon>Actinomycetes</taxon>
        <taxon>Mycobacteriales</taxon>
        <taxon>Corynebacteriaceae</taxon>
        <taxon>Corynebacterium</taxon>
    </lineage>
</organism>
<dbReference type="HOGENOM" id="CLU_3042473_0_0_11"/>
<evidence type="ECO:0000313" key="2">
    <source>
        <dbReference type="Proteomes" id="UP000006247"/>
    </source>
</evidence>
<dbReference type="EMBL" id="ACEB01000035">
    <property type="protein sequence ID" value="EEG26191.1"/>
    <property type="molecule type" value="Genomic_DNA"/>
</dbReference>
<dbReference type="Proteomes" id="UP000006247">
    <property type="component" value="Unassembled WGS sequence"/>
</dbReference>